<proteinExistence type="predicted"/>
<protein>
    <submittedName>
        <fullName evidence="1">Uncharacterized protein</fullName>
    </submittedName>
</protein>
<dbReference type="EMBL" id="ML122279">
    <property type="protein sequence ID" value="RPD57806.1"/>
    <property type="molecule type" value="Genomic_DNA"/>
</dbReference>
<organism evidence="1 2">
    <name type="scientific">Lentinus tigrinus ALCF2SS1-6</name>
    <dbReference type="NCBI Taxonomy" id="1328759"/>
    <lineage>
        <taxon>Eukaryota</taxon>
        <taxon>Fungi</taxon>
        <taxon>Dikarya</taxon>
        <taxon>Basidiomycota</taxon>
        <taxon>Agaricomycotina</taxon>
        <taxon>Agaricomycetes</taxon>
        <taxon>Polyporales</taxon>
        <taxon>Polyporaceae</taxon>
        <taxon>Lentinus</taxon>
    </lineage>
</organism>
<evidence type="ECO:0000313" key="1">
    <source>
        <dbReference type="EMBL" id="RPD57806.1"/>
    </source>
</evidence>
<gene>
    <name evidence="1" type="ORF">L227DRAFT_613492</name>
</gene>
<name>A0A5C2S900_9APHY</name>
<evidence type="ECO:0000313" key="2">
    <source>
        <dbReference type="Proteomes" id="UP000313359"/>
    </source>
</evidence>
<accession>A0A5C2S900</accession>
<dbReference type="Proteomes" id="UP000313359">
    <property type="component" value="Unassembled WGS sequence"/>
</dbReference>
<sequence>MTDPTQNFSFARAQGKLRDTMRGKIDIPPTTKEFMDLYVKDYYPELKKNIARGYDWPVGLPHTALSPSHYWLPDPPFLHYRP</sequence>
<dbReference type="AlphaFoldDB" id="A0A5C2S900"/>
<keyword evidence="2" id="KW-1185">Reference proteome</keyword>
<reference evidence="1" key="1">
    <citation type="journal article" date="2018" name="Genome Biol. Evol.">
        <title>Genomics and development of Lentinus tigrinus, a white-rot wood-decaying mushroom with dimorphic fruiting bodies.</title>
        <authorList>
            <person name="Wu B."/>
            <person name="Xu Z."/>
            <person name="Knudson A."/>
            <person name="Carlson A."/>
            <person name="Chen N."/>
            <person name="Kovaka S."/>
            <person name="LaButti K."/>
            <person name="Lipzen A."/>
            <person name="Pennachio C."/>
            <person name="Riley R."/>
            <person name="Schakwitz W."/>
            <person name="Umezawa K."/>
            <person name="Ohm R.A."/>
            <person name="Grigoriev I.V."/>
            <person name="Nagy L.G."/>
            <person name="Gibbons J."/>
            <person name="Hibbett D."/>
        </authorList>
    </citation>
    <scope>NUCLEOTIDE SEQUENCE [LARGE SCALE GENOMIC DNA]</scope>
    <source>
        <strain evidence="1">ALCF2SS1-6</strain>
    </source>
</reference>